<proteinExistence type="predicted"/>
<dbReference type="AlphaFoldDB" id="B7P9N1"/>
<name>B7P9N1_IXOSC</name>
<dbReference type="VEuPathDB" id="VectorBase:ISCW003362"/>
<dbReference type="EMBL" id="ABJB010959708">
    <property type="status" value="NOT_ANNOTATED_CDS"/>
    <property type="molecule type" value="Genomic_DNA"/>
</dbReference>
<dbReference type="HOGENOM" id="CLU_2136199_0_0_1"/>
<gene>
    <name evidence="1" type="ORF">IscW_ISCW003362</name>
</gene>
<dbReference type="PaxDb" id="6945-B7P9N1"/>
<evidence type="ECO:0000313" key="1">
    <source>
        <dbReference type="EMBL" id="EEC03303.1"/>
    </source>
</evidence>
<keyword evidence="3" id="KW-1185">Reference proteome</keyword>
<dbReference type="VEuPathDB" id="VectorBase:ISCP_035814"/>
<dbReference type="InParanoid" id="B7P9N1"/>
<dbReference type="EMBL" id="ABJB010054700">
    <property type="status" value="NOT_ANNOTATED_CDS"/>
    <property type="molecule type" value="Genomic_DNA"/>
</dbReference>
<evidence type="ECO:0000313" key="2">
    <source>
        <dbReference type="EnsemblMetazoa" id="ISCW003362-PA"/>
    </source>
</evidence>
<dbReference type="OrthoDB" id="9876299at2759"/>
<dbReference type="VEuPathDB" id="VectorBase:ISCI003362"/>
<accession>B7P9N1</accession>
<sequence>MNDQKILSLLDRFTRPCQRSTRVAPDAVNQQLYLADSVWYPFLNCNSAASGDVLFWTLLEVLLAEFTDAILNCVMGGKQPQPRLHTAVQLESSLASMIGLTGSGVDNTLFPRR</sequence>
<dbReference type="EMBL" id="ABJB010930015">
    <property type="status" value="NOT_ANNOTATED_CDS"/>
    <property type="molecule type" value="Genomic_DNA"/>
</dbReference>
<organism>
    <name type="scientific">Ixodes scapularis</name>
    <name type="common">Black-legged tick</name>
    <name type="synonym">Deer tick</name>
    <dbReference type="NCBI Taxonomy" id="6945"/>
    <lineage>
        <taxon>Eukaryota</taxon>
        <taxon>Metazoa</taxon>
        <taxon>Ecdysozoa</taxon>
        <taxon>Arthropoda</taxon>
        <taxon>Chelicerata</taxon>
        <taxon>Arachnida</taxon>
        <taxon>Acari</taxon>
        <taxon>Parasitiformes</taxon>
        <taxon>Ixodida</taxon>
        <taxon>Ixodoidea</taxon>
        <taxon>Ixodidae</taxon>
        <taxon>Ixodinae</taxon>
        <taxon>Ixodes</taxon>
    </lineage>
</organism>
<evidence type="ECO:0000313" key="3">
    <source>
        <dbReference type="Proteomes" id="UP000001555"/>
    </source>
</evidence>
<dbReference type="EnsemblMetazoa" id="ISCW003362-RA">
    <property type="protein sequence ID" value="ISCW003362-PA"/>
    <property type="gene ID" value="ISCW003362"/>
</dbReference>
<dbReference type="Proteomes" id="UP000001555">
    <property type="component" value="Unassembled WGS sequence"/>
</dbReference>
<reference evidence="1 3" key="1">
    <citation type="submission" date="2008-03" db="EMBL/GenBank/DDBJ databases">
        <title>Annotation of Ixodes scapularis.</title>
        <authorList>
            <consortium name="Ixodes scapularis Genome Project Consortium"/>
            <person name="Caler E."/>
            <person name="Hannick L.I."/>
            <person name="Bidwell S."/>
            <person name="Joardar V."/>
            <person name="Thiagarajan M."/>
            <person name="Amedeo P."/>
            <person name="Galinsky K.J."/>
            <person name="Schobel S."/>
            <person name="Inman J."/>
            <person name="Hostetler J."/>
            <person name="Miller J."/>
            <person name="Hammond M."/>
            <person name="Megy K."/>
            <person name="Lawson D."/>
            <person name="Kodira C."/>
            <person name="Sutton G."/>
            <person name="Meyer J."/>
            <person name="Hill C.A."/>
            <person name="Birren B."/>
            <person name="Nene V."/>
            <person name="Collins F."/>
            <person name="Alarcon-Chaidez F."/>
            <person name="Wikel S."/>
            <person name="Strausberg R."/>
        </authorList>
    </citation>
    <scope>NUCLEOTIDE SEQUENCE [LARGE SCALE GENOMIC DNA]</scope>
    <source>
        <strain evidence="3">Wikel</strain>
        <strain evidence="1">Wikel colony</strain>
    </source>
</reference>
<protein>
    <submittedName>
        <fullName evidence="1 2">Uncharacterized protein</fullName>
    </submittedName>
</protein>
<reference evidence="2" key="2">
    <citation type="submission" date="2020-05" db="UniProtKB">
        <authorList>
            <consortium name="EnsemblMetazoa"/>
        </authorList>
    </citation>
    <scope>IDENTIFICATION</scope>
    <source>
        <strain evidence="2">wikel</strain>
    </source>
</reference>
<dbReference type="EMBL" id="DS665502">
    <property type="protein sequence ID" value="EEC03303.1"/>
    <property type="molecule type" value="Genomic_DNA"/>
</dbReference>